<dbReference type="PANTHER" id="PTHR43736">
    <property type="entry name" value="ADP-RIBOSE PYROPHOSPHATASE"/>
    <property type="match status" value="1"/>
</dbReference>
<feature type="domain" description="Nudix hydrolase" evidence="3">
    <location>
        <begin position="29"/>
        <end position="171"/>
    </location>
</feature>
<name>A0AAW5BT44_9FIRM</name>
<dbReference type="Proteomes" id="UP001299608">
    <property type="component" value="Unassembled WGS sequence"/>
</dbReference>
<dbReference type="PROSITE" id="PS00893">
    <property type="entry name" value="NUDIX_BOX"/>
    <property type="match status" value="1"/>
</dbReference>
<dbReference type="Gene3D" id="3.90.79.10">
    <property type="entry name" value="Nucleoside Triphosphate Pyrophosphohydrolase"/>
    <property type="match status" value="1"/>
</dbReference>
<dbReference type="InterPro" id="IPR036390">
    <property type="entry name" value="WH_DNA-bd_sf"/>
</dbReference>
<dbReference type="InterPro" id="IPR036388">
    <property type="entry name" value="WH-like_DNA-bd_sf"/>
</dbReference>
<evidence type="ECO:0000313" key="6">
    <source>
        <dbReference type="Proteomes" id="UP000669239"/>
    </source>
</evidence>
<dbReference type="PANTHER" id="PTHR43736:SF4">
    <property type="entry name" value="SLR1690 PROTEIN"/>
    <property type="match status" value="1"/>
</dbReference>
<dbReference type="PROSITE" id="PS51462">
    <property type="entry name" value="NUDIX"/>
    <property type="match status" value="1"/>
</dbReference>
<dbReference type="InterPro" id="IPR015797">
    <property type="entry name" value="NUDIX_hydrolase-like_dom_sf"/>
</dbReference>
<evidence type="ECO:0000256" key="2">
    <source>
        <dbReference type="RuleBase" id="RU003476"/>
    </source>
</evidence>
<dbReference type="InterPro" id="IPR020084">
    <property type="entry name" value="NUDIX_hydrolase_CS"/>
</dbReference>
<dbReference type="SUPFAM" id="SSF46785">
    <property type="entry name" value="Winged helix' DNA-binding domain"/>
    <property type="match status" value="1"/>
</dbReference>
<dbReference type="Pfam" id="PF21906">
    <property type="entry name" value="WHD_NrtR"/>
    <property type="match status" value="1"/>
</dbReference>
<reference evidence="5" key="2">
    <citation type="submission" date="2020-02" db="EMBL/GenBank/DDBJ databases">
        <authorList>
            <person name="Littmann E."/>
            <person name="Sorbara M."/>
        </authorList>
    </citation>
    <scope>NUCLEOTIDE SEQUENCE</scope>
    <source>
        <strain evidence="5">MSK.1.17</strain>
    </source>
</reference>
<reference evidence="5 6" key="1">
    <citation type="journal article" date="2020" name="Cell Host Microbe">
        <title>Functional and Genomic Variation between Human-Derived Isolates of Lachnospiraceae Reveals Inter- and Intra-Species Diversity.</title>
        <authorList>
            <person name="Sorbara M.T."/>
            <person name="Littmann E.R."/>
            <person name="Fontana E."/>
            <person name="Moody T.U."/>
            <person name="Kohout C.E."/>
            <person name="Gjonbalaj M."/>
            <person name="Eaton V."/>
            <person name="Seok R."/>
            <person name="Leiner I.M."/>
            <person name="Pamer E.G."/>
        </authorList>
    </citation>
    <scope>NUCLEOTIDE SEQUENCE [LARGE SCALE GENOMIC DNA]</scope>
    <source>
        <strain evidence="5 6">MSK.1.17</strain>
    </source>
</reference>
<dbReference type="CDD" id="cd18873">
    <property type="entry name" value="NUDIX_NadM_like"/>
    <property type="match status" value="1"/>
</dbReference>
<evidence type="ECO:0000313" key="7">
    <source>
        <dbReference type="Proteomes" id="UP001299608"/>
    </source>
</evidence>
<keyword evidence="1 2" id="KW-0378">Hydrolase</keyword>
<dbReference type="GO" id="GO:0016787">
    <property type="term" value="F:hydrolase activity"/>
    <property type="evidence" value="ECO:0007669"/>
    <property type="project" value="UniProtKB-KW"/>
</dbReference>
<dbReference type="InterPro" id="IPR000086">
    <property type="entry name" value="NUDIX_hydrolase_dom"/>
</dbReference>
<dbReference type="AlphaFoldDB" id="A0AAW5BT44"/>
<dbReference type="InterPro" id="IPR020476">
    <property type="entry name" value="Nudix_hydrolase"/>
</dbReference>
<dbReference type="Pfam" id="PF00293">
    <property type="entry name" value="NUDIX"/>
    <property type="match status" value="1"/>
</dbReference>
<dbReference type="Gene3D" id="1.10.10.10">
    <property type="entry name" value="Winged helix-like DNA-binding domain superfamily/Winged helix DNA-binding domain"/>
    <property type="match status" value="1"/>
</dbReference>
<sequence>MDRDTRILDRNGLTEAAYLQSYDPGRYERPSVAADMAIFTVLEETEDNYRKLPEKELGILLIQRGVHPYLGSWALPGGFVRPDETTEQAARRELMEETGLDQVYMEQLYTFSDPGRDPRTWVMSCSYMALIVSSQVRIEAGDDADNARWFHISFHLMDEHTDYPVPTDGEEPKVIRTQHYKLELTQDSTCLSSVIEKSMTKTEKGTFIEYKITENNGLAFDHARIITYALERLRGKVEYSGLALHLMPPEFTLTQLQQVYEVILGKRLLKAAFRRKAASLVEETDSYTGNEGHRPSRLYRKKWKEF</sequence>
<evidence type="ECO:0000259" key="3">
    <source>
        <dbReference type="PROSITE" id="PS51462"/>
    </source>
</evidence>
<evidence type="ECO:0000313" key="5">
    <source>
        <dbReference type="EMBL" id="NSJ52111.1"/>
    </source>
</evidence>
<keyword evidence="6" id="KW-1185">Reference proteome</keyword>
<protein>
    <submittedName>
        <fullName evidence="4">NUDIX hydrolase</fullName>
    </submittedName>
</protein>
<dbReference type="EMBL" id="JAAITT010000058">
    <property type="protein sequence ID" value="NSJ52111.1"/>
    <property type="molecule type" value="Genomic_DNA"/>
</dbReference>
<evidence type="ECO:0000313" key="4">
    <source>
        <dbReference type="EMBL" id="MCG4745142.1"/>
    </source>
</evidence>
<dbReference type="SUPFAM" id="SSF55811">
    <property type="entry name" value="Nudix"/>
    <property type="match status" value="1"/>
</dbReference>
<comment type="similarity">
    <text evidence="2">Belongs to the Nudix hydrolase family.</text>
</comment>
<evidence type="ECO:0000256" key="1">
    <source>
        <dbReference type="ARBA" id="ARBA00022801"/>
    </source>
</evidence>
<gene>
    <name evidence="5" type="ORF">G5B36_26000</name>
    <name evidence="4" type="ORF">L0N08_06945</name>
</gene>
<dbReference type="Proteomes" id="UP000669239">
    <property type="component" value="Unassembled WGS sequence"/>
</dbReference>
<dbReference type="RefSeq" id="WP_165641450.1">
    <property type="nucleotide sequence ID" value="NZ_BAABZL010000001.1"/>
</dbReference>
<dbReference type="EMBL" id="JAKNGE010000007">
    <property type="protein sequence ID" value="MCG4745142.1"/>
    <property type="molecule type" value="Genomic_DNA"/>
</dbReference>
<reference evidence="4" key="3">
    <citation type="submission" date="2022-01" db="EMBL/GenBank/DDBJ databases">
        <title>Collection of gut derived symbiotic bacterial strains cultured from healthy donors.</title>
        <authorList>
            <person name="Lin H."/>
            <person name="Kohout C."/>
            <person name="Waligurski E."/>
            <person name="Pamer E.G."/>
        </authorList>
    </citation>
    <scope>NUCLEOTIDE SEQUENCE</scope>
    <source>
        <strain evidence="4">DFI.6.55</strain>
    </source>
</reference>
<accession>A0AAW5BT44</accession>
<comment type="caution">
    <text evidence="4">The sequence shown here is derived from an EMBL/GenBank/DDBJ whole genome shotgun (WGS) entry which is preliminary data.</text>
</comment>
<dbReference type="PRINTS" id="PR00502">
    <property type="entry name" value="NUDIXFAMILY"/>
</dbReference>
<proteinExistence type="inferred from homology"/>
<dbReference type="InterPro" id="IPR054105">
    <property type="entry name" value="WHD_NrtR"/>
</dbReference>
<dbReference type="GeneID" id="97206452"/>
<organism evidence="4 7">
    <name type="scientific">Enterocloster aldenensis</name>
    <dbReference type="NCBI Taxonomy" id="358742"/>
    <lineage>
        <taxon>Bacteria</taxon>
        <taxon>Bacillati</taxon>
        <taxon>Bacillota</taxon>
        <taxon>Clostridia</taxon>
        <taxon>Lachnospirales</taxon>
        <taxon>Lachnospiraceae</taxon>
        <taxon>Enterocloster</taxon>
    </lineage>
</organism>